<evidence type="ECO:0000313" key="2">
    <source>
        <dbReference type="Proteomes" id="UP000886595"/>
    </source>
</evidence>
<keyword evidence="2" id="KW-1185">Reference proteome</keyword>
<name>A0A8X7TUN4_BRACI</name>
<reference evidence="1 2" key="1">
    <citation type="submission" date="2020-02" db="EMBL/GenBank/DDBJ databases">
        <authorList>
            <person name="Ma Q."/>
            <person name="Huang Y."/>
            <person name="Song X."/>
            <person name="Pei D."/>
        </authorList>
    </citation>
    <scope>NUCLEOTIDE SEQUENCE [LARGE SCALE GENOMIC DNA]</scope>
    <source>
        <strain evidence="1">Sxm20200214</strain>
        <tissue evidence="1">Leaf</tissue>
    </source>
</reference>
<dbReference type="EMBL" id="JAAMPC010000016">
    <property type="protein sequence ID" value="KAG2254414.1"/>
    <property type="molecule type" value="Genomic_DNA"/>
</dbReference>
<evidence type="ECO:0000313" key="1">
    <source>
        <dbReference type="EMBL" id="KAG2254414.1"/>
    </source>
</evidence>
<dbReference type="AlphaFoldDB" id="A0A8X7TUN4"/>
<protein>
    <submittedName>
        <fullName evidence="1">Uncharacterized protein</fullName>
    </submittedName>
</protein>
<proteinExistence type="predicted"/>
<organism evidence="1 2">
    <name type="scientific">Brassica carinata</name>
    <name type="common">Ethiopian mustard</name>
    <name type="synonym">Abyssinian cabbage</name>
    <dbReference type="NCBI Taxonomy" id="52824"/>
    <lineage>
        <taxon>Eukaryota</taxon>
        <taxon>Viridiplantae</taxon>
        <taxon>Streptophyta</taxon>
        <taxon>Embryophyta</taxon>
        <taxon>Tracheophyta</taxon>
        <taxon>Spermatophyta</taxon>
        <taxon>Magnoliopsida</taxon>
        <taxon>eudicotyledons</taxon>
        <taxon>Gunneridae</taxon>
        <taxon>Pentapetalae</taxon>
        <taxon>rosids</taxon>
        <taxon>malvids</taxon>
        <taxon>Brassicales</taxon>
        <taxon>Brassicaceae</taxon>
        <taxon>Brassiceae</taxon>
        <taxon>Brassica</taxon>
    </lineage>
</organism>
<accession>A0A8X7TUN4</accession>
<gene>
    <name evidence="1" type="ORF">Bca52824_084550</name>
</gene>
<sequence length="134" mass="15472">MLCILLFQDRLSSLNSVCLIGPSHKSPPHRELEKLSSFYKKTVVLGGWGIPSHEIMAVLEFKKRIKHDPTWFLLHGTMIPSTSMGIFLEETFGKEGEIGCKTWVMTREEDEKEAQLIPEEEERGRLRKMCNLRL</sequence>
<comment type="caution">
    <text evidence="1">The sequence shown here is derived from an EMBL/GenBank/DDBJ whole genome shotgun (WGS) entry which is preliminary data.</text>
</comment>
<dbReference type="Proteomes" id="UP000886595">
    <property type="component" value="Unassembled WGS sequence"/>
</dbReference>